<sequence length="144" mass="15782">MKKTILITVIVCLCLGNKVHADNLEVANSSASSSAPNTLQRITKAFCDNDDELAKISCMSASDHEQLWGGIVKHGLARVLNVLLIREALVLIGKEELRKALNLPPPHPWAPYNSTKPSDAKIALAPTIEAYFNLMEPRQKNSQP</sequence>
<organism evidence="2 3">
    <name type="scientific">Caenorhabditis briggsae</name>
    <dbReference type="NCBI Taxonomy" id="6238"/>
    <lineage>
        <taxon>Eukaryota</taxon>
        <taxon>Metazoa</taxon>
        <taxon>Ecdysozoa</taxon>
        <taxon>Nematoda</taxon>
        <taxon>Chromadorea</taxon>
        <taxon>Rhabditida</taxon>
        <taxon>Rhabditina</taxon>
        <taxon>Rhabditomorpha</taxon>
        <taxon>Rhabditoidea</taxon>
        <taxon>Rhabditidae</taxon>
        <taxon>Peloderinae</taxon>
        <taxon>Caenorhabditis</taxon>
    </lineage>
</organism>
<feature type="chain" id="PRO_5041898878" evidence="1">
    <location>
        <begin position="22"/>
        <end position="144"/>
    </location>
</feature>
<keyword evidence="3" id="KW-1185">Reference proteome</keyword>
<proteinExistence type="predicted"/>
<dbReference type="AlphaFoldDB" id="A0AAE9FAP2"/>
<feature type="signal peptide" evidence="1">
    <location>
        <begin position="1"/>
        <end position="21"/>
    </location>
</feature>
<evidence type="ECO:0000256" key="1">
    <source>
        <dbReference type="SAM" id="SignalP"/>
    </source>
</evidence>
<dbReference type="EMBL" id="CP092625">
    <property type="protein sequence ID" value="UMM39021.1"/>
    <property type="molecule type" value="Genomic_DNA"/>
</dbReference>
<gene>
    <name evidence="2" type="ORF">L5515_016243</name>
</gene>
<keyword evidence="1" id="KW-0732">Signal</keyword>
<name>A0AAE9FAP2_CAEBR</name>
<evidence type="ECO:0000313" key="3">
    <source>
        <dbReference type="Proteomes" id="UP000829354"/>
    </source>
</evidence>
<protein>
    <submittedName>
        <fullName evidence="2">Uncharacterized protein</fullName>
    </submittedName>
</protein>
<evidence type="ECO:0000313" key="2">
    <source>
        <dbReference type="EMBL" id="UMM39021.1"/>
    </source>
</evidence>
<accession>A0AAE9FAP2</accession>
<dbReference type="Proteomes" id="UP000829354">
    <property type="component" value="Chromosome X"/>
</dbReference>
<reference evidence="2 3" key="1">
    <citation type="submission" date="2022-04" db="EMBL/GenBank/DDBJ databases">
        <title>Chromosome-level reference genomes for two strains of Caenorhabditis briggsae: an improved platform for comparative genomics.</title>
        <authorList>
            <person name="Stevens L."/>
            <person name="Andersen E."/>
        </authorList>
    </citation>
    <scope>NUCLEOTIDE SEQUENCE [LARGE SCALE GENOMIC DNA]</scope>
    <source>
        <strain evidence="2">VX34</strain>
        <tissue evidence="2">Whole-organism</tissue>
    </source>
</reference>